<dbReference type="EMBL" id="LR797435">
    <property type="protein sequence ID" value="CAB4216242.1"/>
    <property type="molecule type" value="Genomic_DNA"/>
</dbReference>
<evidence type="ECO:0000313" key="1">
    <source>
        <dbReference type="EMBL" id="CAB4174647.1"/>
    </source>
</evidence>
<evidence type="ECO:0000313" key="3">
    <source>
        <dbReference type="EMBL" id="CAB4193044.1"/>
    </source>
</evidence>
<dbReference type="EMBL" id="LR796912">
    <property type="protein sequence ID" value="CAB4174647.1"/>
    <property type="molecule type" value="Genomic_DNA"/>
</dbReference>
<proteinExistence type="predicted"/>
<evidence type="ECO:0000313" key="4">
    <source>
        <dbReference type="EMBL" id="CAB4216242.1"/>
    </source>
</evidence>
<dbReference type="EMBL" id="LR798422">
    <property type="protein sequence ID" value="CAB5230481.1"/>
    <property type="molecule type" value="Genomic_DNA"/>
</dbReference>
<sequence>MRVRPNVNSGFSSSEGNHYSVNPGTILILLFINYMSLKQFWPKTEFFDSVETTIVGKTIEPIASLLEARGSRYGPFTGQAEISQTLKKVLVNTPNWDNLDFDQKESLEMIVHKIARILNGDPNYDDSWVDIGGYSKLVADRLTA</sequence>
<evidence type="ECO:0000313" key="5">
    <source>
        <dbReference type="EMBL" id="CAB5230481.1"/>
    </source>
</evidence>
<reference evidence="3" key="1">
    <citation type="submission" date="2020-05" db="EMBL/GenBank/DDBJ databases">
        <authorList>
            <person name="Chiriac C."/>
            <person name="Salcher M."/>
            <person name="Ghai R."/>
            <person name="Kavagutti S V."/>
        </authorList>
    </citation>
    <scope>NUCLEOTIDE SEQUENCE</scope>
</reference>
<gene>
    <name evidence="2" type="ORF">UFOVP1123_138</name>
    <name evidence="3" type="ORF">UFOVP1239_13</name>
    <name evidence="4" type="ORF">UFOVP1484_142</name>
    <name evidence="5" type="ORF">UFOVP1577_6</name>
    <name evidence="1" type="ORF">UFOVP961_68</name>
</gene>
<dbReference type="EMBL" id="LR797079">
    <property type="protein sequence ID" value="CAB4185762.1"/>
    <property type="molecule type" value="Genomic_DNA"/>
</dbReference>
<dbReference type="EMBL" id="LR797194">
    <property type="protein sequence ID" value="CAB4193044.1"/>
    <property type="molecule type" value="Genomic_DNA"/>
</dbReference>
<evidence type="ECO:0000313" key="2">
    <source>
        <dbReference type="EMBL" id="CAB4185762.1"/>
    </source>
</evidence>
<accession>A0A6J5RMK0</accession>
<protein>
    <submittedName>
        <fullName evidence="3">Uncharacterized protein</fullName>
    </submittedName>
</protein>
<name>A0A6J5RMK0_9CAUD</name>
<organism evidence="3">
    <name type="scientific">uncultured Caudovirales phage</name>
    <dbReference type="NCBI Taxonomy" id="2100421"/>
    <lineage>
        <taxon>Viruses</taxon>
        <taxon>Duplodnaviria</taxon>
        <taxon>Heunggongvirae</taxon>
        <taxon>Uroviricota</taxon>
        <taxon>Caudoviricetes</taxon>
        <taxon>Peduoviridae</taxon>
        <taxon>Maltschvirus</taxon>
        <taxon>Maltschvirus maltsch</taxon>
    </lineage>
</organism>